<keyword evidence="2" id="KW-1185">Reference proteome</keyword>
<evidence type="ECO:0000313" key="2">
    <source>
        <dbReference type="Proteomes" id="UP000058925"/>
    </source>
</evidence>
<dbReference type="RefSeq" id="WP_196815785.1">
    <property type="nucleotide sequence ID" value="NZ_CP012850.1"/>
</dbReference>
<dbReference type="EMBL" id="CP012850">
    <property type="protein sequence ID" value="ALI36541.1"/>
    <property type="molecule type" value="Genomic_DNA"/>
</dbReference>
<dbReference type="OrthoDB" id="9956at2157"/>
<dbReference type="Proteomes" id="UP000058925">
    <property type="component" value="Chromosome"/>
</dbReference>
<dbReference type="AlphaFoldDB" id="A0A654M1W1"/>
<proteinExistence type="predicted"/>
<accession>A0A654M1W1</accession>
<dbReference type="GeneID" id="60422297"/>
<evidence type="ECO:0000313" key="1">
    <source>
        <dbReference type="EMBL" id="ALI36541.1"/>
    </source>
</evidence>
<organism evidence="1 2">
    <name type="scientific">Candidatus Nitrosocosmicus oleophilus</name>
    <dbReference type="NCBI Taxonomy" id="1353260"/>
    <lineage>
        <taxon>Archaea</taxon>
        <taxon>Nitrososphaerota</taxon>
        <taxon>Nitrososphaeria</taxon>
        <taxon>Nitrososphaerales</taxon>
        <taxon>Nitrososphaeraceae</taxon>
        <taxon>Candidatus Nitrosocosmicus</taxon>
    </lineage>
</organism>
<sequence>MNDIDPLALVKQYLLDKKIDERTYELIIDKMRVVEEGIKRIERKTSIDYPNYFIEPNLLVATSDIEYQQYSILYARTIPFCTTENRIKIVIQLSAPLVMYGLKGTLHAVLAHEFLHYLNILKNIINLEVTSDNISDTLYENSFSDNERTLDLTKVFRRDIYLQNVVNKKFVNGFNDSNLDKKAESFWIKKKLPIQKIMIGDNFIKLPFSALANTVVDDSLKNEISKFV</sequence>
<name>A0A654M1W1_9ARCH</name>
<reference evidence="2" key="1">
    <citation type="submission" date="2015-10" db="EMBL/GenBank/DDBJ databases">
        <title>Niche specialization of a soil ammonia-oxidizing archaeon, Candidatus Nitrosocosmicus oleophilus.</title>
        <authorList>
            <person name="Jung M.-Y."/>
            <person name="Rhee S.-K."/>
        </authorList>
    </citation>
    <scope>NUCLEOTIDE SEQUENCE [LARGE SCALE GENOMIC DNA]</scope>
    <source>
        <strain evidence="2">MY3</strain>
    </source>
</reference>
<dbReference type="KEGG" id="taa:NMY3_02345"/>
<protein>
    <submittedName>
        <fullName evidence="1">Uncharacterized protein</fullName>
    </submittedName>
</protein>
<gene>
    <name evidence="1" type="ORF">NMY3_02345</name>
</gene>